<accession>A0ABT4QYN5</accession>
<comment type="caution">
    <text evidence="1">The sequence shown here is derived from an EMBL/GenBank/DDBJ whole genome shotgun (WGS) entry which is preliminary data.</text>
</comment>
<gene>
    <name evidence="1" type="ORF">OOJ09_20670</name>
</gene>
<dbReference type="Proteomes" id="UP001152178">
    <property type="component" value="Unassembled WGS sequence"/>
</dbReference>
<organism evidence="1 2">
    <name type="scientific">Mesorhizobium qingshengii</name>
    <dbReference type="NCBI Taxonomy" id="1165689"/>
    <lineage>
        <taxon>Bacteria</taxon>
        <taxon>Pseudomonadati</taxon>
        <taxon>Pseudomonadota</taxon>
        <taxon>Alphaproteobacteria</taxon>
        <taxon>Hyphomicrobiales</taxon>
        <taxon>Phyllobacteriaceae</taxon>
        <taxon>Mesorhizobium</taxon>
    </lineage>
</organism>
<sequence>MPKAEGKRRTWPRLRIVAIAGIGYGGAITLESMNHVDVDIAGGLAVWRPVADNPDDVIGVGLPLLRAQAWKAGLTPGREAS</sequence>
<name>A0ABT4QYN5_9HYPH</name>
<protein>
    <submittedName>
        <fullName evidence="1">Uncharacterized protein</fullName>
    </submittedName>
</protein>
<proteinExistence type="predicted"/>
<dbReference type="RefSeq" id="WP_269906968.1">
    <property type="nucleotide sequence ID" value="NZ_JAPFQA010000010.1"/>
</dbReference>
<evidence type="ECO:0000313" key="1">
    <source>
        <dbReference type="EMBL" id="MCZ8546610.1"/>
    </source>
</evidence>
<keyword evidence="2" id="KW-1185">Reference proteome</keyword>
<reference evidence="1" key="1">
    <citation type="submission" date="2022-11" db="EMBL/GenBank/DDBJ databases">
        <authorList>
            <person name="Coimbra C."/>
        </authorList>
    </citation>
    <scope>NUCLEOTIDE SEQUENCE</scope>
    <source>
        <strain evidence="1">Jales19</strain>
    </source>
</reference>
<evidence type="ECO:0000313" key="2">
    <source>
        <dbReference type="Proteomes" id="UP001152178"/>
    </source>
</evidence>
<dbReference type="EMBL" id="JAPFQA010000010">
    <property type="protein sequence ID" value="MCZ8546610.1"/>
    <property type="molecule type" value="Genomic_DNA"/>
</dbReference>